<proteinExistence type="predicted"/>
<protein>
    <submittedName>
        <fullName evidence="2">Superfamily I DNA and RNA helicases</fullName>
    </submittedName>
</protein>
<dbReference type="Proteomes" id="UP000095780">
    <property type="component" value="Unassembled WGS sequence"/>
</dbReference>
<dbReference type="RefSeq" id="WP_055287758.1">
    <property type="nucleotide sequence ID" value="NZ_CABIXW010000006.1"/>
</dbReference>
<dbReference type="PANTHER" id="PTHR11070:SF2">
    <property type="entry name" value="ATP-DEPENDENT DNA HELICASE SRS2"/>
    <property type="match status" value="1"/>
</dbReference>
<name>A0A174ZLG1_9FIRM</name>
<dbReference type="GO" id="GO:0043138">
    <property type="term" value="F:3'-5' DNA helicase activity"/>
    <property type="evidence" value="ECO:0007669"/>
    <property type="project" value="TreeGrafter"/>
</dbReference>
<evidence type="ECO:0000313" key="2">
    <source>
        <dbReference type="EMBL" id="CUQ88024.1"/>
    </source>
</evidence>
<dbReference type="InterPro" id="IPR027417">
    <property type="entry name" value="P-loop_NTPase"/>
</dbReference>
<evidence type="ECO:0000259" key="1">
    <source>
        <dbReference type="Pfam" id="PF13538"/>
    </source>
</evidence>
<gene>
    <name evidence="2" type="ORF">ERS852492_02162</name>
</gene>
<keyword evidence="2" id="KW-0347">Helicase</keyword>
<keyword evidence="2" id="KW-0067">ATP-binding</keyword>
<dbReference type="EMBL" id="CZBV01000006">
    <property type="protein sequence ID" value="CUQ88024.1"/>
    <property type="molecule type" value="Genomic_DNA"/>
</dbReference>
<evidence type="ECO:0000313" key="3">
    <source>
        <dbReference type="Proteomes" id="UP000095780"/>
    </source>
</evidence>
<dbReference type="GO" id="GO:0005524">
    <property type="term" value="F:ATP binding"/>
    <property type="evidence" value="ECO:0007669"/>
    <property type="project" value="InterPro"/>
</dbReference>
<keyword evidence="2" id="KW-0378">Hydrolase</keyword>
<dbReference type="PANTHER" id="PTHR11070">
    <property type="entry name" value="UVRD / RECB / PCRA DNA HELICASE FAMILY MEMBER"/>
    <property type="match status" value="1"/>
</dbReference>
<dbReference type="GO" id="GO:0000725">
    <property type="term" value="P:recombinational repair"/>
    <property type="evidence" value="ECO:0007669"/>
    <property type="project" value="TreeGrafter"/>
</dbReference>
<keyword evidence="2" id="KW-0547">Nucleotide-binding</keyword>
<dbReference type="InterPro" id="IPR000212">
    <property type="entry name" value="DNA_helicase_UvrD/REP"/>
</dbReference>
<dbReference type="Pfam" id="PF13538">
    <property type="entry name" value="UvrD_C_2"/>
    <property type="match status" value="1"/>
</dbReference>
<feature type="domain" description="UvrD-like helicase C-terminal" evidence="1">
    <location>
        <begin position="569"/>
        <end position="619"/>
    </location>
</feature>
<dbReference type="GO" id="GO:0003677">
    <property type="term" value="F:DNA binding"/>
    <property type="evidence" value="ECO:0007669"/>
    <property type="project" value="InterPro"/>
</dbReference>
<accession>A0A174ZLG1</accession>
<dbReference type="SUPFAM" id="SSF52540">
    <property type="entry name" value="P-loop containing nucleoside triphosphate hydrolases"/>
    <property type="match status" value="1"/>
</dbReference>
<reference evidence="2 3" key="1">
    <citation type="submission" date="2015-09" db="EMBL/GenBank/DDBJ databases">
        <authorList>
            <consortium name="Pathogen Informatics"/>
        </authorList>
    </citation>
    <scope>NUCLEOTIDE SEQUENCE [LARGE SCALE GENOMIC DNA]</scope>
    <source>
        <strain evidence="2 3">2789STDY5834878</strain>
    </source>
</reference>
<dbReference type="AlphaFoldDB" id="A0A174ZLG1"/>
<dbReference type="InterPro" id="IPR027785">
    <property type="entry name" value="UvrD-like_helicase_C"/>
</dbReference>
<organism evidence="2 3">
    <name type="scientific">Lachnospira eligens</name>
    <dbReference type="NCBI Taxonomy" id="39485"/>
    <lineage>
        <taxon>Bacteria</taxon>
        <taxon>Bacillati</taxon>
        <taxon>Bacillota</taxon>
        <taxon>Clostridia</taxon>
        <taxon>Lachnospirales</taxon>
        <taxon>Lachnospiraceae</taxon>
        <taxon>Lachnospira</taxon>
    </lineage>
</organism>
<sequence>MRVQYFSDEYISETETVDLIEKVSEKYKDIEGKILYKFPSIKELDKKVIVPDILIASEIMGIIVIVVDAMQVLREAEMDIFKEKIEIIDNYIYTSLMKNRNLKQNARSLKISVTTLGYCPNLSIDLEDENIFCSVSSILEYIDKIDELCTEEVVEEAIASLEQATAMIKPKERILGKEDKSTKAQLLKEIETQIARFDDEQRLSALTLLNGPQRIRGLAGSGKTIILCLKAANLHMIYPEAVVLYTFYTKSLYDYIIQLITRFYMKMTDGQIPDFENKVKVMHAWGGRQVPGVYYNACKNNGISPITFGEAKKHGNAFKYICEKFVDATQYDANKMYDYVLIDEAQDFDISFYQLCRSIVKDDHIIWCYDEVQNIFDVILQNPKETFANKYDPKGIDLIEEQKKYPRMRNDIVLHKSYRNVKKILLVAVALGFGIYNDKLIQALENNKHWEDLGFTVVEGDCSKEERVIIERNEKASPLVVDESRIEDCIRIFQAPDFSQELDWIAKEIEKAITVDKLLPEDIAVICLDETNSFNYFNGLEQRLEAKSIATYNVMDRDYVKGFYREGNVTLSSIFKAKGNEAAMVFVIGCDVFEDKKDSRIMRNKVFTAFTRAKIWLRISGTGEECLKQMLYEMNQLKEHEFKFDFLNKPTHLLDKDWNERSENYDNEQAFYEELLEMSRKKGISVDRILQMYTRKKKEDEKIDE</sequence>
<dbReference type="Gene3D" id="3.40.50.300">
    <property type="entry name" value="P-loop containing nucleotide triphosphate hydrolases"/>
    <property type="match status" value="2"/>
</dbReference>